<evidence type="ECO:0000259" key="2">
    <source>
        <dbReference type="Pfam" id="PF03807"/>
    </source>
</evidence>
<dbReference type="GO" id="GO:0016491">
    <property type="term" value="F:oxidoreductase activity"/>
    <property type="evidence" value="ECO:0007669"/>
    <property type="project" value="UniProtKB-KW"/>
</dbReference>
<gene>
    <name evidence="3" type="ORF">Strain138_002725</name>
    <name evidence="4" type="ORF">Strain318_002725</name>
</gene>
<dbReference type="Proteomes" id="UP001229955">
    <property type="component" value="Chromosome"/>
</dbReference>
<dbReference type="KEGG" id="pspc:Strain318_002725"/>
<dbReference type="EMBL" id="CP130613">
    <property type="protein sequence ID" value="WKW16313.1"/>
    <property type="molecule type" value="Genomic_DNA"/>
</dbReference>
<name>A0AA49K2T9_9BACT</name>
<reference evidence="4" key="1">
    <citation type="submission" date="2023-07" db="EMBL/GenBank/DDBJ databases">
        <authorList>
            <person name="Haufschild T."/>
            <person name="Kallscheuer N."/>
            <person name="Hammer J."/>
            <person name="Kohn T."/>
            <person name="Kabuu M."/>
            <person name="Jogler M."/>
            <person name="Wohfarth N."/>
            <person name="Heuer A."/>
            <person name="Rohde M."/>
            <person name="van Teeseling M.C.F."/>
            <person name="Jogler C."/>
        </authorList>
    </citation>
    <scope>NUCLEOTIDE SEQUENCE</scope>
    <source>
        <strain evidence="3">Strain 138</strain>
        <strain evidence="4">Strain 318</strain>
    </source>
</reference>
<proteinExistence type="predicted"/>
<evidence type="ECO:0000313" key="5">
    <source>
        <dbReference type="Proteomes" id="UP001229955"/>
    </source>
</evidence>
<dbReference type="InterPro" id="IPR051267">
    <property type="entry name" value="STEAP_metalloreductase"/>
</dbReference>
<dbReference type="InterPro" id="IPR028939">
    <property type="entry name" value="P5C_Rdtase_cat_N"/>
</dbReference>
<evidence type="ECO:0000313" key="4">
    <source>
        <dbReference type="EMBL" id="WKW16313.1"/>
    </source>
</evidence>
<dbReference type="AlphaFoldDB" id="A0AA49K2T9"/>
<evidence type="ECO:0000313" key="3">
    <source>
        <dbReference type="EMBL" id="WKW13406.1"/>
    </source>
</evidence>
<dbReference type="InterPro" id="IPR036291">
    <property type="entry name" value="NAD(P)-bd_dom_sf"/>
</dbReference>
<accession>A0AA49Q634</accession>
<dbReference type="PANTHER" id="PTHR14239:SF10">
    <property type="entry name" value="REDUCTASE"/>
    <property type="match status" value="1"/>
</dbReference>
<organism evidence="4 5">
    <name type="scientific">Pseudogemmatithrix spongiicola</name>
    <dbReference type="NCBI Taxonomy" id="3062599"/>
    <lineage>
        <taxon>Bacteria</taxon>
        <taxon>Pseudomonadati</taxon>
        <taxon>Gemmatimonadota</taxon>
        <taxon>Gemmatimonadia</taxon>
        <taxon>Gemmatimonadales</taxon>
        <taxon>Gemmatimonadaceae</taxon>
        <taxon>Pseudogemmatithrix</taxon>
    </lineage>
</organism>
<keyword evidence="5" id="KW-1185">Reference proteome</keyword>
<dbReference type="Gene3D" id="3.40.50.720">
    <property type="entry name" value="NAD(P)-binding Rossmann-like Domain"/>
    <property type="match status" value="1"/>
</dbReference>
<feature type="domain" description="Pyrroline-5-carboxylate reductase catalytic N-terminal" evidence="2">
    <location>
        <begin position="3"/>
        <end position="92"/>
    </location>
</feature>
<protein>
    <submittedName>
        <fullName evidence="4">NAD(P)-binding domain-containing protein</fullName>
    </submittedName>
</protein>
<sequence>MRVLIIGTGNMGRGIATRAIAGKHSVTLHDEDGAKAQALAKELGVAVAGELRDAVSASDLVILATPFEGNVALAKAHAALLDGKIVIDISNPLNDTYSGLVTAPGTSAAETIRALLPRGTKVVKAFNTTFAGTLVAGQVAGQTLDVLIAGDDEAAKATVAEFVTSGGLTPIDVGALDRARELEAMALLGITLQFRLNTGFGTAWRLVRPAA</sequence>
<dbReference type="SUPFAM" id="SSF51735">
    <property type="entry name" value="NAD(P)-binding Rossmann-fold domains"/>
    <property type="match status" value="1"/>
</dbReference>
<dbReference type="Pfam" id="PF03807">
    <property type="entry name" value="F420_oxidored"/>
    <property type="match status" value="1"/>
</dbReference>
<evidence type="ECO:0000256" key="1">
    <source>
        <dbReference type="ARBA" id="ARBA00023002"/>
    </source>
</evidence>
<dbReference type="EMBL" id="CP130612">
    <property type="protein sequence ID" value="WKW13406.1"/>
    <property type="molecule type" value="Genomic_DNA"/>
</dbReference>
<accession>A0AA49K2T9</accession>
<dbReference type="RefSeq" id="WP_367886263.1">
    <property type="nucleotide sequence ID" value="NZ_CP130612.1"/>
</dbReference>
<keyword evidence="1" id="KW-0560">Oxidoreductase</keyword>
<dbReference type="PANTHER" id="PTHR14239">
    <property type="entry name" value="DUDULIN-RELATED"/>
    <property type="match status" value="1"/>
</dbReference>